<proteinExistence type="predicted"/>
<dbReference type="VEuPathDB" id="FungiDB:BO70DRAFT_22016"/>
<evidence type="ECO:0000313" key="3">
    <source>
        <dbReference type="Proteomes" id="UP000247233"/>
    </source>
</evidence>
<organism evidence="2 3">
    <name type="scientific">Aspergillus heteromorphus CBS 117.55</name>
    <dbReference type="NCBI Taxonomy" id="1448321"/>
    <lineage>
        <taxon>Eukaryota</taxon>
        <taxon>Fungi</taxon>
        <taxon>Dikarya</taxon>
        <taxon>Ascomycota</taxon>
        <taxon>Pezizomycotina</taxon>
        <taxon>Eurotiomycetes</taxon>
        <taxon>Eurotiomycetidae</taxon>
        <taxon>Eurotiales</taxon>
        <taxon>Aspergillaceae</taxon>
        <taxon>Aspergillus</taxon>
        <taxon>Aspergillus subgen. Circumdati</taxon>
    </lineage>
</organism>
<sequence>MQLGALAGIRSEPDRRGEGETGQGNGKTGKTARPEEGEGIGLTGQEQGEGGDGGGWRVGWRREGGNGRDGSSKRAGMMQEGDEVMRPIIRREDKASNGERDGRDGGDEEAKKQKRRIINNDGDQSVQGRQGWLAALLAGCLTGEPGYRGTINLRCWYLSHSALLTGE</sequence>
<dbReference type="Proteomes" id="UP000247233">
    <property type="component" value="Unassembled WGS sequence"/>
</dbReference>
<comment type="caution">
    <text evidence="2">The sequence shown here is derived from an EMBL/GenBank/DDBJ whole genome shotgun (WGS) entry which is preliminary data.</text>
</comment>
<dbReference type="GeneID" id="37060953"/>
<dbReference type="EMBL" id="MSFL01000001">
    <property type="protein sequence ID" value="PWY92924.1"/>
    <property type="molecule type" value="Genomic_DNA"/>
</dbReference>
<gene>
    <name evidence="2" type="ORF">BO70DRAFT_22016</name>
</gene>
<feature type="compositionally biased region" description="Gly residues" evidence="1">
    <location>
        <begin position="39"/>
        <end position="57"/>
    </location>
</feature>
<feature type="compositionally biased region" description="Basic and acidic residues" evidence="1">
    <location>
        <begin position="83"/>
        <end position="111"/>
    </location>
</feature>
<dbReference type="AlphaFoldDB" id="A0A317X2R1"/>
<feature type="compositionally biased region" description="Basic and acidic residues" evidence="1">
    <location>
        <begin position="60"/>
        <end position="72"/>
    </location>
</feature>
<accession>A0A317X2R1</accession>
<dbReference type="RefSeq" id="XP_025404663.1">
    <property type="nucleotide sequence ID" value="XM_025538716.1"/>
</dbReference>
<evidence type="ECO:0000256" key="1">
    <source>
        <dbReference type="SAM" id="MobiDB-lite"/>
    </source>
</evidence>
<feature type="region of interest" description="Disordered" evidence="1">
    <location>
        <begin position="1"/>
        <end position="125"/>
    </location>
</feature>
<reference evidence="2 3" key="1">
    <citation type="submission" date="2016-12" db="EMBL/GenBank/DDBJ databases">
        <title>The genomes of Aspergillus section Nigri reveals drivers in fungal speciation.</title>
        <authorList>
            <consortium name="DOE Joint Genome Institute"/>
            <person name="Vesth T.C."/>
            <person name="Nybo J."/>
            <person name="Theobald S."/>
            <person name="Brandl J."/>
            <person name="Frisvad J.C."/>
            <person name="Nielsen K.F."/>
            <person name="Lyhne E.K."/>
            <person name="Kogle M.E."/>
            <person name="Kuo A."/>
            <person name="Riley R."/>
            <person name="Clum A."/>
            <person name="Nolan M."/>
            <person name="Lipzen A."/>
            <person name="Salamov A."/>
            <person name="Henrissat B."/>
            <person name="Wiebenga A."/>
            <person name="De Vries R.P."/>
            <person name="Grigoriev I.V."/>
            <person name="Mortensen U.H."/>
            <person name="Andersen M.R."/>
            <person name="Baker S.E."/>
        </authorList>
    </citation>
    <scope>NUCLEOTIDE SEQUENCE [LARGE SCALE GENOMIC DNA]</scope>
    <source>
        <strain evidence="2 3">CBS 117.55</strain>
    </source>
</reference>
<evidence type="ECO:0000313" key="2">
    <source>
        <dbReference type="EMBL" id="PWY92924.1"/>
    </source>
</evidence>
<name>A0A317X2R1_9EURO</name>
<protein>
    <submittedName>
        <fullName evidence="2">Uncharacterized protein</fullName>
    </submittedName>
</protein>
<keyword evidence="3" id="KW-1185">Reference proteome</keyword>